<dbReference type="EC" id="3.4.24.-" evidence="7"/>
<keyword evidence="10" id="KW-1185">Reference proteome</keyword>
<keyword evidence="1 6" id="KW-0645">Protease</keyword>
<name>A0ABN7PH13_TIMPD</name>
<sequence>MRSAEFSESSVYSSIRRAPTRSVRLGACWSPVGRSGDGEQKLSLGQRCWYLGIVIHELGHAVGFWHEMNRPDRDSYIYVYWDNIISVSDRTI</sequence>
<reference evidence="9" key="1">
    <citation type="submission" date="2021-03" db="EMBL/GenBank/DDBJ databases">
        <authorList>
            <person name="Tran Van P."/>
        </authorList>
    </citation>
    <scope>NUCLEOTIDE SEQUENCE</scope>
</reference>
<dbReference type="InterPro" id="IPR006026">
    <property type="entry name" value="Peptidase_Metallo"/>
</dbReference>
<evidence type="ECO:0000256" key="5">
    <source>
        <dbReference type="ARBA" id="ARBA00023049"/>
    </source>
</evidence>
<evidence type="ECO:0000259" key="8">
    <source>
        <dbReference type="PROSITE" id="PS51864"/>
    </source>
</evidence>
<evidence type="ECO:0000256" key="2">
    <source>
        <dbReference type="ARBA" id="ARBA00022723"/>
    </source>
</evidence>
<dbReference type="InterPro" id="IPR001506">
    <property type="entry name" value="Peptidase_M12A"/>
</dbReference>
<feature type="non-terminal residue" evidence="9">
    <location>
        <position position="92"/>
    </location>
</feature>
<accession>A0ABN7PH13</accession>
<comment type="caution">
    <text evidence="6">Lacks conserved residue(s) required for the propagation of feature annotation.</text>
</comment>
<dbReference type="PROSITE" id="PS51864">
    <property type="entry name" value="ASTACIN"/>
    <property type="match status" value="1"/>
</dbReference>
<evidence type="ECO:0000256" key="1">
    <source>
        <dbReference type="ARBA" id="ARBA00022670"/>
    </source>
</evidence>
<feature type="domain" description="Peptidase M12A" evidence="8">
    <location>
        <begin position="1"/>
        <end position="92"/>
    </location>
</feature>
<dbReference type="Proteomes" id="UP001153148">
    <property type="component" value="Unassembled WGS sequence"/>
</dbReference>
<evidence type="ECO:0000256" key="7">
    <source>
        <dbReference type="RuleBase" id="RU361183"/>
    </source>
</evidence>
<evidence type="ECO:0000256" key="4">
    <source>
        <dbReference type="ARBA" id="ARBA00022833"/>
    </source>
</evidence>
<feature type="binding site" evidence="6">
    <location>
        <position position="56"/>
    </location>
    <ligand>
        <name>Zn(2+)</name>
        <dbReference type="ChEBI" id="CHEBI:29105"/>
        <note>catalytic</note>
    </ligand>
</feature>
<evidence type="ECO:0000313" key="10">
    <source>
        <dbReference type="Proteomes" id="UP001153148"/>
    </source>
</evidence>
<dbReference type="SUPFAM" id="SSF55486">
    <property type="entry name" value="Metalloproteases ('zincins'), catalytic domain"/>
    <property type="match status" value="1"/>
</dbReference>
<proteinExistence type="predicted"/>
<organism evidence="9 10">
    <name type="scientific">Timema podura</name>
    <name type="common">Walking stick</name>
    <dbReference type="NCBI Taxonomy" id="61482"/>
    <lineage>
        <taxon>Eukaryota</taxon>
        <taxon>Metazoa</taxon>
        <taxon>Ecdysozoa</taxon>
        <taxon>Arthropoda</taxon>
        <taxon>Hexapoda</taxon>
        <taxon>Insecta</taxon>
        <taxon>Pterygota</taxon>
        <taxon>Neoptera</taxon>
        <taxon>Polyneoptera</taxon>
        <taxon>Phasmatodea</taxon>
        <taxon>Timematodea</taxon>
        <taxon>Timematoidea</taxon>
        <taxon>Timematidae</taxon>
        <taxon>Timema</taxon>
    </lineage>
</organism>
<comment type="caution">
    <text evidence="9">The sequence shown here is derived from an EMBL/GenBank/DDBJ whole genome shotgun (WGS) entry which is preliminary data.</text>
</comment>
<dbReference type="Pfam" id="PF01400">
    <property type="entry name" value="Astacin"/>
    <property type="match status" value="1"/>
</dbReference>
<evidence type="ECO:0000256" key="3">
    <source>
        <dbReference type="ARBA" id="ARBA00022801"/>
    </source>
</evidence>
<protein>
    <recommendedName>
        <fullName evidence="7">Metalloendopeptidase</fullName>
        <ecNumber evidence="7">3.4.24.-</ecNumber>
    </recommendedName>
</protein>
<keyword evidence="3 6" id="KW-0378">Hydrolase</keyword>
<dbReference type="InterPro" id="IPR024079">
    <property type="entry name" value="MetalloPept_cat_dom_sf"/>
</dbReference>
<keyword evidence="2 6" id="KW-0479">Metal-binding</keyword>
<keyword evidence="4 6" id="KW-0862">Zinc</keyword>
<feature type="active site" evidence="6">
    <location>
        <position position="57"/>
    </location>
</feature>
<comment type="cofactor">
    <cofactor evidence="6 7">
        <name>Zn(2+)</name>
        <dbReference type="ChEBI" id="CHEBI:29105"/>
    </cofactor>
    <text evidence="6 7">Binds 1 zinc ion per subunit.</text>
</comment>
<dbReference type="EMBL" id="CAJPIN010062851">
    <property type="protein sequence ID" value="CAG2067060.1"/>
    <property type="molecule type" value="Genomic_DNA"/>
</dbReference>
<dbReference type="PANTHER" id="PTHR10127">
    <property type="entry name" value="DISCOIDIN, CUB, EGF, LAMININ , AND ZINC METALLOPROTEASE DOMAIN CONTAINING"/>
    <property type="match status" value="1"/>
</dbReference>
<dbReference type="PANTHER" id="PTHR10127:SF780">
    <property type="entry name" value="METALLOENDOPEPTIDASE"/>
    <property type="match status" value="1"/>
</dbReference>
<keyword evidence="5 6" id="KW-0482">Metalloprotease</keyword>
<evidence type="ECO:0000256" key="6">
    <source>
        <dbReference type="PROSITE-ProRule" id="PRU01211"/>
    </source>
</evidence>
<dbReference type="SMART" id="SM00235">
    <property type="entry name" value="ZnMc"/>
    <property type="match status" value="1"/>
</dbReference>
<dbReference type="PRINTS" id="PR00480">
    <property type="entry name" value="ASTACIN"/>
</dbReference>
<gene>
    <name evidence="9" type="ORF">TPAB3V08_LOCUS14003</name>
</gene>
<feature type="binding site" evidence="6">
    <location>
        <position position="60"/>
    </location>
    <ligand>
        <name>Zn(2+)</name>
        <dbReference type="ChEBI" id="CHEBI:29105"/>
        <note>catalytic</note>
    </ligand>
</feature>
<feature type="binding site" evidence="6">
    <location>
        <position position="66"/>
    </location>
    <ligand>
        <name>Zn(2+)</name>
        <dbReference type="ChEBI" id="CHEBI:29105"/>
        <note>catalytic</note>
    </ligand>
</feature>
<evidence type="ECO:0000313" key="9">
    <source>
        <dbReference type="EMBL" id="CAG2067060.1"/>
    </source>
</evidence>
<dbReference type="Gene3D" id="3.40.390.10">
    <property type="entry name" value="Collagenase (Catalytic Domain)"/>
    <property type="match status" value="1"/>
</dbReference>